<evidence type="ECO:0000256" key="4">
    <source>
        <dbReference type="SAM" id="MobiDB-lite"/>
    </source>
</evidence>
<comment type="caution">
    <text evidence="6">The sequence shown here is derived from an EMBL/GenBank/DDBJ whole genome shotgun (WGS) entry which is preliminary data.</text>
</comment>
<dbReference type="Gene3D" id="3.10.110.10">
    <property type="entry name" value="Ubiquitin Conjugating Enzyme"/>
    <property type="match status" value="1"/>
</dbReference>
<feature type="region of interest" description="Disordered" evidence="4">
    <location>
        <begin position="327"/>
        <end position="369"/>
    </location>
</feature>
<keyword evidence="7" id="KW-1185">Reference proteome</keyword>
<accession>A0ABR2WRJ2</accession>
<dbReference type="CDD" id="cd23805">
    <property type="entry name" value="UBCc_UBE2T"/>
    <property type="match status" value="1"/>
</dbReference>
<dbReference type="SMART" id="SM00212">
    <property type="entry name" value="UBCc"/>
    <property type="match status" value="1"/>
</dbReference>
<dbReference type="SUPFAM" id="SSF54495">
    <property type="entry name" value="UBC-like"/>
    <property type="match status" value="1"/>
</dbReference>
<dbReference type="InterPro" id="IPR050113">
    <property type="entry name" value="Ub_conjugating_enzyme"/>
</dbReference>
<gene>
    <name evidence="6" type="ORF">K7432_008613</name>
</gene>
<dbReference type="InterPro" id="IPR016135">
    <property type="entry name" value="UBQ-conjugating_enzyme/RWD"/>
</dbReference>
<dbReference type="PROSITE" id="PS50127">
    <property type="entry name" value="UBC_2"/>
    <property type="match status" value="1"/>
</dbReference>
<dbReference type="InterPro" id="IPR000608">
    <property type="entry name" value="UBC"/>
</dbReference>
<evidence type="ECO:0000259" key="5">
    <source>
        <dbReference type="PROSITE" id="PS50127"/>
    </source>
</evidence>
<feature type="compositionally biased region" description="Polar residues" evidence="4">
    <location>
        <begin position="268"/>
        <end position="278"/>
    </location>
</feature>
<dbReference type="EMBL" id="JASJQH010000486">
    <property type="protein sequence ID" value="KAK9764134.1"/>
    <property type="molecule type" value="Genomic_DNA"/>
</dbReference>
<feature type="active site" description="Glycyl thioester intermediate" evidence="3">
    <location>
        <position position="88"/>
    </location>
</feature>
<keyword evidence="1" id="KW-0808">Transferase</keyword>
<evidence type="ECO:0000313" key="6">
    <source>
        <dbReference type="EMBL" id="KAK9764134.1"/>
    </source>
</evidence>
<feature type="domain" description="UBC core" evidence="5">
    <location>
        <begin position="4"/>
        <end position="154"/>
    </location>
</feature>
<feature type="region of interest" description="Disordered" evidence="4">
    <location>
        <begin position="157"/>
        <end position="236"/>
    </location>
</feature>
<feature type="region of interest" description="Disordered" evidence="4">
    <location>
        <begin position="249"/>
        <end position="294"/>
    </location>
</feature>
<dbReference type="PANTHER" id="PTHR24067">
    <property type="entry name" value="UBIQUITIN-CONJUGATING ENZYME E2"/>
    <property type="match status" value="1"/>
</dbReference>
<reference evidence="6 7" key="1">
    <citation type="submission" date="2023-04" db="EMBL/GenBank/DDBJ databases">
        <title>Genome of Basidiobolus ranarum AG-B5.</title>
        <authorList>
            <person name="Stajich J.E."/>
            <person name="Carter-House D."/>
            <person name="Gryganskyi A."/>
        </authorList>
    </citation>
    <scope>NUCLEOTIDE SEQUENCE [LARGE SCALE GENOMIC DNA]</scope>
    <source>
        <strain evidence="6 7">AG-B5</strain>
    </source>
</reference>
<organism evidence="6 7">
    <name type="scientific">Basidiobolus ranarum</name>
    <dbReference type="NCBI Taxonomy" id="34480"/>
    <lineage>
        <taxon>Eukaryota</taxon>
        <taxon>Fungi</taxon>
        <taxon>Fungi incertae sedis</taxon>
        <taxon>Zoopagomycota</taxon>
        <taxon>Entomophthoromycotina</taxon>
        <taxon>Basidiobolomycetes</taxon>
        <taxon>Basidiobolales</taxon>
        <taxon>Basidiobolaceae</taxon>
        <taxon>Basidiobolus</taxon>
    </lineage>
</organism>
<name>A0ABR2WRJ2_9FUNG</name>
<evidence type="ECO:0000256" key="2">
    <source>
        <dbReference type="ARBA" id="ARBA00022786"/>
    </source>
</evidence>
<protein>
    <recommendedName>
        <fullName evidence="5">UBC core domain-containing protein</fullName>
    </recommendedName>
</protein>
<evidence type="ECO:0000313" key="7">
    <source>
        <dbReference type="Proteomes" id="UP001479436"/>
    </source>
</evidence>
<feature type="compositionally biased region" description="Low complexity" evidence="4">
    <location>
        <begin position="193"/>
        <end position="207"/>
    </location>
</feature>
<feature type="compositionally biased region" description="Polar residues" evidence="4">
    <location>
        <begin position="175"/>
        <end position="184"/>
    </location>
</feature>
<evidence type="ECO:0000256" key="1">
    <source>
        <dbReference type="ARBA" id="ARBA00022679"/>
    </source>
</evidence>
<dbReference type="Pfam" id="PF00179">
    <property type="entry name" value="UQ_con"/>
    <property type="match status" value="1"/>
</dbReference>
<feature type="compositionally biased region" description="Basic and acidic residues" evidence="4">
    <location>
        <begin position="211"/>
        <end position="224"/>
    </location>
</feature>
<evidence type="ECO:0000256" key="3">
    <source>
        <dbReference type="PROSITE-ProRule" id="PRU10133"/>
    </source>
</evidence>
<dbReference type="Proteomes" id="UP001479436">
    <property type="component" value="Unassembled WGS sequence"/>
</dbReference>
<dbReference type="InterPro" id="IPR023313">
    <property type="entry name" value="UBQ-conjugating_AS"/>
</dbReference>
<keyword evidence="2" id="KW-0833">Ubl conjugation pathway</keyword>
<sequence length="488" mass="53892">MNKQLVMRMKKELELLECDPPPGIMCWPVDDILNRLSARIKGPKDTPYEDGIFQVEVQIPDRYPFEPPKAQFVTPIYHPNIDNQGRICLDILKMPPKGSWKPSLNISTMLTSLLVLMSEPNPDDPLLVEVAKEYCENRSLFLKKARDCTKSYANENNESKIESNSNTSLSPSDSQALHSDNNLGGSLYSLPVSPETSSSYAPDSSSSGKRSLVELLKKRPRNDSSDTNASSEEAKTTCIVKKPKTFSLTTKRKISNSSPAAKKEATPSEESSLPSTNETSKHFATITSKEPKPECNKKMECTIIASDSDEELSTTISSNVSSLHVKSPLVMKTRRDTDKPSVTGPKSKDISSEIPKGKTSKTSEKHTEKNHIAGTHTGTFEVIELSDSSEEEVISEQPKKAKCTIDIDSNAQAIAPAHRSLNLISRVPHDSYSSNFVTATSPYFEATTSKTEISTPSCDRTVKQPVKDKRSLLKLKPKPVKIPRQHIA</sequence>
<dbReference type="PROSITE" id="PS00183">
    <property type="entry name" value="UBC_1"/>
    <property type="match status" value="1"/>
</dbReference>
<proteinExistence type="predicted"/>
<feature type="compositionally biased region" description="Low complexity" evidence="4">
    <location>
        <begin position="162"/>
        <end position="174"/>
    </location>
</feature>